<dbReference type="Pfam" id="PF08305">
    <property type="entry name" value="NPCBM"/>
    <property type="match status" value="1"/>
</dbReference>
<sequence length="1179" mass="122736">CRFHIVVGANVSPTFQRAGSAPTGQHLLVQEMNGAGTLKLNRVGIHADYSNYDTCNISVAKIEAVANGNYDSWFNGGSASGKRMVVNSDITINGFLKVYNQTTLAGETTLAGKLLMVDEAVVVNNLVYAGDDATIDSASKGTVGRLTVRSGTLSYSALPTGVTLGSLVLDGGTLSVASDFSGTIAVAEGGGTLFLEGEWNDDAYVSLPAGLSFAEGADLSKVTVQATIGESTNPAIFAIVNDNEAYSLEYVGYPFHLEDIIDISTMSCGWPDHPAQKNKSVSGGDLYLYNGYDWVKFERGLSAQATSSLRMTLNGSGVSFSALVGVDKEVTSGYNGNHVEDVKFIVRDVSDENNIRVLAETGVMTRDTPYVTISADLTGVYVVEFLIDPNDDGGDWDQANWVNPTLVMNDAAAAAVTVNENAVVSDLVHTRFTSATVTKGVFAFAAGASFSGEVAIGANGAIAVDMTGKVSAENLNGTIDLFSTPTLTLGSGDSVEKAVYLYGPVVGYTIGTRVENNETVVCATITDVADISSSRKVTVFTAGYADAEHWNDVSGNWSAGAPSKGSFDIGVFCEDASINYMTGFVFSHGDFVVRGATVTVRGSNSPNLDMLRFAGSGTVLLQNASVDLRSERALAVDAGVTINVANGTVAVGTGDSVSFAGALVIGANAKLKVYVPSNATVEPGSDFVIAAGGATFADGVTSVSASIVGHDEASVEVVENGGTLVLRVTVIVGETAYWVGGSKASWNDANSWDPAEVPHATQTAIFTNSATALVGSGFSVSNILVGAECTVILRCNENGGEWNGKPQINFYEIKGEGKIGLYHVRLVSATASGEAKVTVPELEIVDAHKYDGSGNDQGQVDSGIGIQQGNPVHVYSDITGSGVLFCEGNCLFSGGNSNYTGNVTLQMLGTDCGERRFVTPQSGFSSAALTTIKGRFHIDFTEGVLAFGDIDWLENYGKGVYMPYGTTDVTIEVGGGAIHDTYQNLGIGVYTRAEGSLSVSGATPGCEHLTVKKTGSDKMLSCGLTKAFTLDVAEGHVSFTGENVDNDNQSVEVVVREGASIGSAADVTIGSVAFANGAKVLQTYDSTTPAMPVLTLTGNYDISGVLFGVTNPADLPAVTSQAISDRLSYPIFAAIGTISGKPTAAEKYGEPGRRWLVTLADGRVCLRAATGDAFVVIVR</sequence>
<name>I6YKD3_9BACT</name>
<dbReference type="InterPro" id="IPR013222">
    <property type="entry name" value="Glyco_hyd_98_carb-bd"/>
</dbReference>
<dbReference type="EMBL" id="JQ303339">
    <property type="protein sequence ID" value="AFN57685.1"/>
    <property type="molecule type" value="Genomic_DNA"/>
</dbReference>
<dbReference type="SUPFAM" id="SSF49785">
    <property type="entry name" value="Galactose-binding domain-like"/>
    <property type="match status" value="1"/>
</dbReference>
<organism evidence="2">
    <name type="scientific">uncultured bacterium r_03</name>
    <dbReference type="NCBI Taxonomy" id="1132278"/>
    <lineage>
        <taxon>Bacteria</taxon>
        <taxon>environmental samples</taxon>
    </lineage>
</organism>
<feature type="non-terminal residue" evidence="2">
    <location>
        <position position="1"/>
    </location>
</feature>
<evidence type="ECO:0000259" key="1">
    <source>
        <dbReference type="SMART" id="SM00776"/>
    </source>
</evidence>
<dbReference type="AlphaFoldDB" id="I6YKD3"/>
<feature type="domain" description="Glycosyl hydrolase family 98 putative carbohydrate-binding module" evidence="1">
    <location>
        <begin position="254"/>
        <end position="408"/>
    </location>
</feature>
<proteinExistence type="predicted"/>
<reference evidence="2" key="1">
    <citation type="journal article" date="2012" name="PLoS ONE">
        <title>Functional metagenomics unveils a multifunctional glycosyl hydrolase from the family 43 catalysing the breakdown of plant polymers in the calf rumen.</title>
        <authorList>
            <person name="Ferrer M."/>
            <person name="Ghazi A."/>
            <person name="Beloqui A."/>
            <person name="Vieites J.M."/>
            <person name="Lopez-Cortes N."/>
            <person name="Marin-Navarro J."/>
            <person name="Nechitaylo T.Y."/>
            <person name="Guazzaroni M.E."/>
            <person name="Polaina J."/>
            <person name="Waliczek A."/>
            <person name="Chernikova T.N."/>
            <person name="Reva O.N."/>
            <person name="Golyshina O.V."/>
            <person name="Golyshin P.N."/>
        </authorList>
    </citation>
    <scope>NUCLEOTIDE SEQUENCE</scope>
</reference>
<dbReference type="SMART" id="SM00776">
    <property type="entry name" value="NPCBM"/>
    <property type="match status" value="1"/>
</dbReference>
<protein>
    <submittedName>
        <fullName evidence="2">Putative melibiase CBM51</fullName>
    </submittedName>
</protein>
<dbReference type="InterPro" id="IPR008979">
    <property type="entry name" value="Galactose-bd-like_sf"/>
</dbReference>
<dbReference type="Gene3D" id="2.60.120.1060">
    <property type="entry name" value="NPCBM/NEW2 domain"/>
    <property type="match status" value="1"/>
</dbReference>
<accession>I6YKD3</accession>
<dbReference type="InterPro" id="IPR038637">
    <property type="entry name" value="NPCBM_sf"/>
</dbReference>
<evidence type="ECO:0000313" key="2">
    <source>
        <dbReference type="EMBL" id="AFN57685.1"/>
    </source>
</evidence>